<protein>
    <submittedName>
        <fullName evidence="2">Phosphoribosyltransferase</fullName>
    </submittedName>
</protein>
<dbReference type="Gene3D" id="3.30.1310.20">
    <property type="entry name" value="PRTase-like"/>
    <property type="match status" value="1"/>
</dbReference>
<keyword evidence="2" id="KW-0808">Transferase</keyword>
<keyword evidence="3" id="KW-1185">Reference proteome</keyword>
<accession>A0A250KV21</accession>
<evidence type="ECO:0000313" key="3">
    <source>
        <dbReference type="Proteomes" id="UP000266313"/>
    </source>
</evidence>
<sequence length="218" mass="23622">MEKLFDDRTDAGRQLAQALGAYAGRSDLLVLALPRGGVPVAYEVARALNAPLDLLIVRKLGTPGNPELAMGAIASGGASVLNPDVVSIYRISDETIERVAANERQELARRERLYRGDRPYPEMENRCIIVVDDGIATGATMRAGLAALRRLNPACIVVAVPLAPSDTVERLRSEVDEVVCLTTPEPFFAVGQGYRDFSQTTDDDVREILAQSWGESPD</sequence>
<reference evidence="2 3" key="1">
    <citation type="submission" date="2016-12" db="EMBL/GenBank/DDBJ databases">
        <title>Genome sequencing of Methylocaldum marinum.</title>
        <authorList>
            <person name="Takeuchi M."/>
            <person name="Kamagata Y."/>
            <person name="Hiraoka S."/>
            <person name="Oshima K."/>
            <person name="Hattori M."/>
            <person name="Iwasaki W."/>
        </authorList>
    </citation>
    <scope>NUCLEOTIDE SEQUENCE [LARGE SCALE GENOMIC DNA]</scope>
    <source>
        <strain evidence="2 3">S8</strain>
    </source>
</reference>
<gene>
    <name evidence="2" type="ORF">sS8_3426</name>
</gene>
<evidence type="ECO:0000259" key="1">
    <source>
        <dbReference type="Pfam" id="PF00156"/>
    </source>
</evidence>
<dbReference type="OrthoDB" id="9810066at2"/>
<proteinExistence type="predicted"/>
<organism evidence="2 3">
    <name type="scientific">Methylocaldum marinum</name>
    <dbReference type="NCBI Taxonomy" id="1432792"/>
    <lineage>
        <taxon>Bacteria</taxon>
        <taxon>Pseudomonadati</taxon>
        <taxon>Pseudomonadota</taxon>
        <taxon>Gammaproteobacteria</taxon>
        <taxon>Methylococcales</taxon>
        <taxon>Methylococcaceae</taxon>
        <taxon>Methylocaldum</taxon>
    </lineage>
</organism>
<dbReference type="RefSeq" id="WP_119630580.1">
    <property type="nucleotide sequence ID" value="NZ_AP017928.1"/>
</dbReference>
<dbReference type="InterPro" id="IPR029057">
    <property type="entry name" value="PRTase-like"/>
</dbReference>
<keyword evidence="2" id="KW-0328">Glycosyltransferase</keyword>
<evidence type="ECO:0000313" key="2">
    <source>
        <dbReference type="EMBL" id="BBA35364.1"/>
    </source>
</evidence>
<dbReference type="SUPFAM" id="SSF53271">
    <property type="entry name" value="PRTase-like"/>
    <property type="match status" value="1"/>
</dbReference>
<dbReference type="Gene3D" id="3.40.50.2020">
    <property type="match status" value="1"/>
</dbReference>
<dbReference type="Pfam" id="PF00156">
    <property type="entry name" value="Pribosyltran"/>
    <property type="match status" value="1"/>
</dbReference>
<name>A0A250KV21_9GAMM</name>
<dbReference type="InterPro" id="IPR000836">
    <property type="entry name" value="PRTase_dom"/>
</dbReference>
<dbReference type="AlphaFoldDB" id="A0A250KV21"/>
<dbReference type="Proteomes" id="UP000266313">
    <property type="component" value="Chromosome"/>
</dbReference>
<dbReference type="KEGG" id="mmai:sS8_3426"/>
<dbReference type="EMBL" id="AP017928">
    <property type="protein sequence ID" value="BBA35364.1"/>
    <property type="molecule type" value="Genomic_DNA"/>
</dbReference>
<dbReference type="GO" id="GO:0016757">
    <property type="term" value="F:glycosyltransferase activity"/>
    <property type="evidence" value="ECO:0007669"/>
    <property type="project" value="UniProtKB-KW"/>
</dbReference>
<feature type="domain" description="Phosphoribosyltransferase" evidence="1">
    <location>
        <begin position="11"/>
        <end position="190"/>
    </location>
</feature>
<dbReference type="CDD" id="cd06223">
    <property type="entry name" value="PRTases_typeI"/>
    <property type="match status" value="1"/>
</dbReference>